<dbReference type="EMBL" id="VNHY01000001">
    <property type="protein sequence ID" value="TYP95406.1"/>
    <property type="molecule type" value="Genomic_DNA"/>
</dbReference>
<dbReference type="SMART" id="SM00387">
    <property type="entry name" value="HATPase_c"/>
    <property type="match status" value="1"/>
</dbReference>
<dbReference type="SMART" id="SM00091">
    <property type="entry name" value="PAS"/>
    <property type="match status" value="5"/>
</dbReference>
<dbReference type="Pfam" id="PF02518">
    <property type="entry name" value="HATPase_c"/>
    <property type="match status" value="1"/>
</dbReference>
<dbReference type="InterPro" id="IPR000700">
    <property type="entry name" value="PAS-assoc_C"/>
</dbReference>
<dbReference type="GO" id="GO:0016301">
    <property type="term" value="F:kinase activity"/>
    <property type="evidence" value="ECO:0007669"/>
    <property type="project" value="UniProtKB-KW"/>
</dbReference>
<dbReference type="OrthoDB" id="1223659at2"/>
<dbReference type="InterPro" id="IPR005467">
    <property type="entry name" value="His_kinase_dom"/>
</dbReference>
<feature type="domain" description="PAC" evidence="9">
    <location>
        <begin position="561"/>
        <end position="617"/>
    </location>
</feature>
<dbReference type="SUPFAM" id="SSF55785">
    <property type="entry name" value="PYP-like sensor domain (PAS domain)"/>
    <property type="match status" value="5"/>
</dbReference>
<dbReference type="GO" id="GO:0006355">
    <property type="term" value="P:regulation of DNA-templated transcription"/>
    <property type="evidence" value="ECO:0007669"/>
    <property type="project" value="InterPro"/>
</dbReference>
<proteinExistence type="predicted"/>
<dbReference type="Pfam" id="PF07568">
    <property type="entry name" value="HisKA_2"/>
    <property type="match status" value="1"/>
</dbReference>
<feature type="domain" description="PAS" evidence="8">
    <location>
        <begin position="493"/>
        <end position="563"/>
    </location>
</feature>
<comment type="caution">
    <text evidence="10">The sequence shown here is derived from an EMBL/GenBank/DDBJ whole genome shotgun (WGS) entry which is preliminary data.</text>
</comment>
<dbReference type="PROSITE" id="PS50112">
    <property type="entry name" value="PAS"/>
    <property type="match status" value="5"/>
</dbReference>
<dbReference type="PANTHER" id="PTHR43065">
    <property type="entry name" value="SENSOR HISTIDINE KINASE"/>
    <property type="match status" value="1"/>
</dbReference>
<dbReference type="SUPFAM" id="SSF55874">
    <property type="entry name" value="ATPase domain of HSP90 chaperone/DNA topoisomerase II/histidine kinase"/>
    <property type="match status" value="1"/>
</dbReference>
<feature type="domain" description="PAS" evidence="8">
    <location>
        <begin position="13"/>
        <end position="42"/>
    </location>
</feature>
<keyword evidence="6" id="KW-0902">Two-component regulatory system</keyword>
<dbReference type="InterPro" id="IPR000014">
    <property type="entry name" value="PAS"/>
</dbReference>
<dbReference type="SMART" id="SM00086">
    <property type="entry name" value="PAC"/>
    <property type="match status" value="4"/>
</dbReference>
<gene>
    <name evidence="10" type="ORF">LX73_0707</name>
</gene>
<dbReference type="AlphaFoldDB" id="A0A5D3YMR7"/>
<dbReference type="NCBIfam" id="TIGR00229">
    <property type="entry name" value="sensory_box"/>
    <property type="match status" value="5"/>
</dbReference>
<feature type="domain" description="PAS" evidence="8">
    <location>
        <begin position="140"/>
        <end position="193"/>
    </location>
</feature>
<accession>A0A5D3YMR7</accession>
<dbReference type="PROSITE" id="PS50113">
    <property type="entry name" value="PAC"/>
    <property type="match status" value="2"/>
</dbReference>
<dbReference type="Pfam" id="PF13188">
    <property type="entry name" value="PAS_8"/>
    <property type="match status" value="1"/>
</dbReference>
<dbReference type="Gene3D" id="3.30.565.10">
    <property type="entry name" value="Histidine kinase-like ATPase, C-terminal domain"/>
    <property type="match status" value="1"/>
</dbReference>
<name>A0A5D3YMR7_9BACT</name>
<dbReference type="Proteomes" id="UP000324595">
    <property type="component" value="Unassembled WGS sequence"/>
</dbReference>
<evidence type="ECO:0000256" key="1">
    <source>
        <dbReference type="ARBA" id="ARBA00022553"/>
    </source>
</evidence>
<feature type="domain" description="Histidine kinase" evidence="7">
    <location>
        <begin position="628"/>
        <end position="823"/>
    </location>
</feature>
<evidence type="ECO:0000313" key="10">
    <source>
        <dbReference type="EMBL" id="TYP95406.1"/>
    </source>
</evidence>
<dbReference type="CDD" id="cd00130">
    <property type="entry name" value="PAS"/>
    <property type="match status" value="5"/>
</dbReference>
<organism evidence="10 11">
    <name type="scientific">Fodinibius salinus</name>
    <dbReference type="NCBI Taxonomy" id="860790"/>
    <lineage>
        <taxon>Bacteria</taxon>
        <taxon>Pseudomonadati</taxon>
        <taxon>Balneolota</taxon>
        <taxon>Balneolia</taxon>
        <taxon>Balneolales</taxon>
        <taxon>Balneolaceae</taxon>
        <taxon>Fodinibius</taxon>
    </lineage>
</organism>
<evidence type="ECO:0000259" key="8">
    <source>
        <dbReference type="PROSITE" id="PS50112"/>
    </source>
</evidence>
<evidence type="ECO:0000259" key="7">
    <source>
        <dbReference type="PROSITE" id="PS50109"/>
    </source>
</evidence>
<keyword evidence="1" id="KW-0597">Phosphoprotein</keyword>
<sequence>MNKKDISFFDDQPIFILDYNSHDILDANNSAVELYGYSRDELCEMNLSDLGGKTQRYELLGNQENGSSSRDDIWVHESKEGDKLFIQFTSHVFSYQGSPVTLAVAHDVASQIEKKEERRTKYPKIFAYQGSSPLAKITWDSDLTVRNWSEKAEELLGWSKGEVIGKGDFFKKLVYPEELEIARNKIETAAKEHKSSYTSEGKVVTKNGEVLNSKWYNSLIYDGDGNLSSVQSLITDVSRHKESQELFRTLSEKTLVGVFLIQDNHFLHVNPRFADIFGYEQQEIIDDVTPFDLIHPNDRSSLKRNIVEETNGNPLDNEYEIKGITKEGREIDMNLYGSKIKYRGDDAIVGTLIDITKNKEVMRNYRASLETFQDLFDSISDAIYIQDEEGRFLEVNQGAVDMYGYEESFYIGKTPEVLAAPGKVDLVKTQNHIQKALNGTPQSFKWWGKRKDGEIFPKEVVANPGTYFGEDVVITIARDISYRYNAEEELRKNEEMFRQLFQNAPISIALMDKNQEVRKVNTSFQETFGFSTEEIKGKNIDTVIVPEQERKTAEGISEEIFQGEAAFHTGKRVHKDGSLLDVLIYGVPVNVDDNTIAIYGIYVDITDRKEAEEKVKKSLKEKEVLLSEIHHRVKNNLAVITGLLELQAYNTESADASHVLKASQMRVNSIGLIHEKLYQNENLSEISFGEYLEELVDEILASVDDEPVDVSVTIDADPINMTIGQAIPCGLILNETITNAYKHAFIDQEEGNIKVSIHLDGENIVLSVEDDGSGMPENVGLDKGQSLGFQLINTLSTQIDAEVWFDEKRETGSRFMLEFELEKDVDFSSAR</sequence>
<feature type="domain" description="PAS" evidence="8">
    <location>
        <begin position="263"/>
        <end position="313"/>
    </location>
</feature>
<dbReference type="InterPro" id="IPR003594">
    <property type="entry name" value="HATPase_dom"/>
</dbReference>
<dbReference type="PANTHER" id="PTHR43065:SF23">
    <property type="entry name" value="SENSOR HISTIDINE KINASE PDTAS"/>
    <property type="match status" value="1"/>
</dbReference>
<dbReference type="RefSeq" id="WP_148898073.1">
    <property type="nucleotide sequence ID" value="NZ_VNHY01000001.1"/>
</dbReference>
<keyword evidence="4" id="KW-0418">Kinase</keyword>
<dbReference type="InterPro" id="IPR013767">
    <property type="entry name" value="PAS_fold"/>
</dbReference>
<dbReference type="Pfam" id="PF00989">
    <property type="entry name" value="PAS"/>
    <property type="match status" value="1"/>
</dbReference>
<feature type="domain" description="PAC" evidence="9">
    <location>
        <begin position="197"/>
        <end position="249"/>
    </location>
</feature>
<dbReference type="InterPro" id="IPR036890">
    <property type="entry name" value="HATPase_C_sf"/>
</dbReference>
<evidence type="ECO:0000256" key="3">
    <source>
        <dbReference type="ARBA" id="ARBA00022741"/>
    </source>
</evidence>
<dbReference type="Gene3D" id="3.30.450.20">
    <property type="entry name" value="PAS domain"/>
    <property type="match status" value="5"/>
</dbReference>
<evidence type="ECO:0000256" key="5">
    <source>
        <dbReference type="ARBA" id="ARBA00022840"/>
    </source>
</evidence>
<dbReference type="Pfam" id="PF08447">
    <property type="entry name" value="PAS_3"/>
    <property type="match status" value="1"/>
</dbReference>
<evidence type="ECO:0000259" key="9">
    <source>
        <dbReference type="PROSITE" id="PS50113"/>
    </source>
</evidence>
<keyword evidence="11" id="KW-1185">Reference proteome</keyword>
<dbReference type="PROSITE" id="PS50109">
    <property type="entry name" value="HIS_KIN"/>
    <property type="match status" value="1"/>
</dbReference>
<dbReference type="InterPro" id="IPR011495">
    <property type="entry name" value="Sig_transdc_His_kin_sub2_dim/P"/>
</dbReference>
<keyword evidence="3" id="KW-0547">Nucleotide-binding</keyword>
<protein>
    <submittedName>
        <fullName evidence="10">PAS domain S-box-containing protein</fullName>
    </submittedName>
</protein>
<dbReference type="GO" id="GO:0000160">
    <property type="term" value="P:phosphorelay signal transduction system"/>
    <property type="evidence" value="ECO:0007669"/>
    <property type="project" value="UniProtKB-KW"/>
</dbReference>
<dbReference type="InterPro" id="IPR035965">
    <property type="entry name" value="PAS-like_dom_sf"/>
</dbReference>
<evidence type="ECO:0000256" key="2">
    <source>
        <dbReference type="ARBA" id="ARBA00022679"/>
    </source>
</evidence>
<evidence type="ECO:0000256" key="4">
    <source>
        <dbReference type="ARBA" id="ARBA00022777"/>
    </source>
</evidence>
<feature type="domain" description="PAS" evidence="8">
    <location>
        <begin position="368"/>
        <end position="440"/>
    </location>
</feature>
<dbReference type="InterPro" id="IPR001610">
    <property type="entry name" value="PAC"/>
</dbReference>
<dbReference type="InterPro" id="IPR013655">
    <property type="entry name" value="PAS_fold_3"/>
</dbReference>
<dbReference type="GO" id="GO:0005524">
    <property type="term" value="F:ATP binding"/>
    <property type="evidence" value="ECO:0007669"/>
    <property type="project" value="UniProtKB-KW"/>
</dbReference>
<reference evidence="10 11" key="1">
    <citation type="submission" date="2019-07" db="EMBL/GenBank/DDBJ databases">
        <title>Genomic Encyclopedia of Archaeal and Bacterial Type Strains, Phase II (KMG-II): from individual species to whole genera.</title>
        <authorList>
            <person name="Goeker M."/>
        </authorList>
    </citation>
    <scope>NUCLEOTIDE SEQUENCE [LARGE SCALE GENOMIC DNA]</scope>
    <source>
        <strain evidence="10 11">DSM 21935</strain>
    </source>
</reference>
<keyword evidence="2" id="KW-0808">Transferase</keyword>
<evidence type="ECO:0000256" key="6">
    <source>
        <dbReference type="ARBA" id="ARBA00023012"/>
    </source>
</evidence>
<keyword evidence="5" id="KW-0067">ATP-binding</keyword>
<dbReference type="Pfam" id="PF13426">
    <property type="entry name" value="PAS_9"/>
    <property type="match status" value="2"/>
</dbReference>
<evidence type="ECO:0000313" key="11">
    <source>
        <dbReference type="Proteomes" id="UP000324595"/>
    </source>
</evidence>